<evidence type="ECO:0000256" key="7">
    <source>
        <dbReference type="ARBA" id="ARBA00016549"/>
    </source>
</evidence>
<evidence type="ECO:0000256" key="3">
    <source>
        <dbReference type="ARBA" id="ARBA00008621"/>
    </source>
</evidence>
<feature type="binding site" evidence="13">
    <location>
        <begin position="82"/>
        <end position="85"/>
    </location>
    <ligand>
        <name>substrate</name>
    </ligand>
</feature>
<dbReference type="GO" id="GO:0046872">
    <property type="term" value="F:metal ion binding"/>
    <property type="evidence" value="ECO:0007669"/>
    <property type="project" value="UniProtKB-KW"/>
</dbReference>
<comment type="similarity">
    <text evidence="3">Belongs to the class II aldolase/RraA-like family.</text>
</comment>
<dbReference type="SUPFAM" id="SSF89562">
    <property type="entry name" value="RraA-like"/>
    <property type="match status" value="1"/>
</dbReference>
<evidence type="ECO:0000256" key="10">
    <source>
        <dbReference type="ARBA" id="ARBA00030169"/>
    </source>
</evidence>
<protein>
    <recommendedName>
        <fullName evidence="7">Putative 4-hydroxy-4-methyl-2-oxoglutarate aldolase</fullName>
        <ecNumber evidence="6">4.1.1.112</ecNumber>
        <ecNumber evidence="5">4.1.3.17</ecNumber>
    </recommendedName>
    <alternativeName>
        <fullName evidence="11">Oxaloacetate decarboxylase</fullName>
    </alternativeName>
    <alternativeName>
        <fullName evidence="9">Regulator of ribonuclease activity homolog</fullName>
    </alternativeName>
    <alternativeName>
        <fullName evidence="10">RraA-like protein</fullName>
    </alternativeName>
</protein>
<evidence type="ECO:0000256" key="11">
    <source>
        <dbReference type="ARBA" id="ARBA00032305"/>
    </source>
</evidence>
<dbReference type="InterPro" id="IPR005493">
    <property type="entry name" value="RraA/RraA-like"/>
</dbReference>
<sequence length="228" mass="23929">MDTIAPLPTAAVADAAVRLGIPVATAPVALAPLLPSRAFQGPAAPVTHLGSVDVLLETIDDAPPGAVLVVDNGGRRDEACVGDLMLLEARLAGMSGAVIWGLHRDTAQLREIGLPLFSLGAHPYGPRRVPPAGAAMRSATLDGVAVAPGDWIVADDDGVLVVGADRRDELFAEARRIQSVEGAQSERMRAGTSLREQLDFSRYRELQAADPTLTLRRYLTETGGAIET</sequence>
<comment type="subunit">
    <text evidence="4">Homotrimer.</text>
</comment>
<comment type="cofactor">
    <cofactor evidence="13">
        <name>Mg(2+)</name>
        <dbReference type="ChEBI" id="CHEBI:18420"/>
    </cofactor>
</comment>
<evidence type="ECO:0000256" key="8">
    <source>
        <dbReference type="ARBA" id="ARBA00025046"/>
    </source>
</evidence>
<dbReference type="EC" id="4.1.3.17" evidence="5"/>
<comment type="catalytic activity">
    <reaction evidence="12">
        <text>oxaloacetate + H(+) = pyruvate + CO2</text>
        <dbReference type="Rhea" id="RHEA:15641"/>
        <dbReference type="ChEBI" id="CHEBI:15361"/>
        <dbReference type="ChEBI" id="CHEBI:15378"/>
        <dbReference type="ChEBI" id="CHEBI:16452"/>
        <dbReference type="ChEBI" id="CHEBI:16526"/>
        <dbReference type="EC" id="4.1.1.112"/>
    </reaction>
</comment>
<evidence type="ECO:0000256" key="13">
    <source>
        <dbReference type="PIRSR" id="PIRSR605493-1"/>
    </source>
</evidence>
<evidence type="ECO:0000313" key="14">
    <source>
        <dbReference type="EMBL" id="NYJ22449.1"/>
    </source>
</evidence>
<feature type="binding site" evidence="13">
    <location>
        <position position="104"/>
    </location>
    <ligand>
        <name>substrate</name>
    </ligand>
</feature>
<name>A0A853CQ75_9MICO</name>
<comment type="caution">
    <text evidence="14">The sequence shown here is derived from an EMBL/GenBank/DDBJ whole genome shotgun (WGS) entry which is preliminary data.</text>
</comment>
<comment type="catalytic activity">
    <reaction evidence="1">
        <text>4-hydroxy-4-methyl-2-oxoglutarate = 2 pyruvate</text>
        <dbReference type="Rhea" id="RHEA:22748"/>
        <dbReference type="ChEBI" id="CHEBI:15361"/>
        <dbReference type="ChEBI" id="CHEBI:58276"/>
        <dbReference type="EC" id="4.1.3.17"/>
    </reaction>
</comment>
<comment type="cofactor">
    <cofactor evidence="2">
        <name>a divalent metal cation</name>
        <dbReference type="ChEBI" id="CHEBI:60240"/>
    </cofactor>
</comment>
<keyword evidence="13" id="KW-0460">Magnesium</keyword>
<evidence type="ECO:0000256" key="9">
    <source>
        <dbReference type="ARBA" id="ARBA00029596"/>
    </source>
</evidence>
<dbReference type="CDD" id="cd16841">
    <property type="entry name" value="RraA_family"/>
    <property type="match status" value="1"/>
</dbReference>
<dbReference type="EMBL" id="JACCFL010000001">
    <property type="protein sequence ID" value="NYJ22449.1"/>
    <property type="molecule type" value="Genomic_DNA"/>
</dbReference>
<dbReference type="RefSeq" id="WP_179604495.1">
    <property type="nucleotide sequence ID" value="NZ_BAABEH010000001.1"/>
</dbReference>
<proteinExistence type="inferred from homology"/>
<dbReference type="GO" id="GO:0047443">
    <property type="term" value="F:4-hydroxy-4-methyl-2-oxoglutarate aldolase activity"/>
    <property type="evidence" value="ECO:0007669"/>
    <property type="project" value="UniProtKB-EC"/>
</dbReference>
<dbReference type="Proteomes" id="UP000578352">
    <property type="component" value="Unassembled WGS sequence"/>
</dbReference>
<dbReference type="InterPro" id="IPR036704">
    <property type="entry name" value="RraA/RraA-like_sf"/>
</dbReference>
<dbReference type="GO" id="GO:0008948">
    <property type="term" value="F:oxaloacetate decarboxylase activity"/>
    <property type="evidence" value="ECO:0007669"/>
    <property type="project" value="UniProtKB-EC"/>
</dbReference>
<gene>
    <name evidence="14" type="ORF">HNR13_000736</name>
</gene>
<evidence type="ECO:0000313" key="15">
    <source>
        <dbReference type="Proteomes" id="UP000578352"/>
    </source>
</evidence>
<evidence type="ECO:0000256" key="2">
    <source>
        <dbReference type="ARBA" id="ARBA00001968"/>
    </source>
</evidence>
<dbReference type="Pfam" id="PF03737">
    <property type="entry name" value="RraA-like"/>
    <property type="match status" value="1"/>
</dbReference>
<reference evidence="14 15" key="1">
    <citation type="submission" date="2020-07" db="EMBL/GenBank/DDBJ databases">
        <title>Sequencing the genomes of 1000 actinobacteria strains.</title>
        <authorList>
            <person name="Klenk H.-P."/>
        </authorList>
    </citation>
    <scope>NUCLEOTIDE SEQUENCE [LARGE SCALE GENOMIC DNA]</scope>
    <source>
        <strain evidence="14 15">DSM 15165</strain>
    </source>
</reference>
<feature type="binding site" evidence="13">
    <location>
        <position position="105"/>
    </location>
    <ligand>
        <name>Mg(2+)</name>
        <dbReference type="ChEBI" id="CHEBI:18420"/>
    </ligand>
</feature>
<dbReference type="PANTHER" id="PTHR33254">
    <property type="entry name" value="4-HYDROXY-4-METHYL-2-OXOGLUTARATE ALDOLASE 3-RELATED"/>
    <property type="match status" value="1"/>
</dbReference>
<evidence type="ECO:0000256" key="6">
    <source>
        <dbReference type="ARBA" id="ARBA00012947"/>
    </source>
</evidence>
<dbReference type="EC" id="4.1.1.112" evidence="6"/>
<evidence type="ECO:0000256" key="4">
    <source>
        <dbReference type="ARBA" id="ARBA00011233"/>
    </source>
</evidence>
<dbReference type="PANTHER" id="PTHR33254:SF4">
    <property type="entry name" value="4-HYDROXY-4-METHYL-2-OXOGLUTARATE ALDOLASE 3-RELATED"/>
    <property type="match status" value="1"/>
</dbReference>
<organism evidence="14 15">
    <name type="scientific">Leifsonia shinshuensis</name>
    <dbReference type="NCBI Taxonomy" id="150026"/>
    <lineage>
        <taxon>Bacteria</taxon>
        <taxon>Bacillati</taxon>
        <taxon>Actinomycetota</taxon>
        <taxon>Actinomycetes</taxon>
        <taxon>Micrococcales</taxon>
        <taxon>Microbacteriaceae</taxon>
        <taxon>Leifsonia</taxon>
    </lineage>
</organism>
<dbReference type="AlphaFoldDB" id="A0A853CQ75"/>
<dbReference type="Gene3D" id="3.50.30.40">
    <property type="entry name" value="Ribonuclease E inhibitor RraA/RraA-like"/>
    <property type="match status" value="1"/>
</dbReference>
<evidence type="ECO:0000256" key="12">
    <source>
        <dbReference type="ARBA" id="ARBA00047973"/>
    </source>
</evidence>
<evidence type="ECO:0000256" key="1">
    <source>
        <dbReference type="ARBA" id="ARBA00001342"/>
    </source>
</evidence>
<comment type="function">
    <text evidence="8">Catalyzes the aldol cleavage of 4-hydroxy-4-methyl-2-oxoglutarate (HMG) into 2 molecules of pyruvate. Also contains a secondary oxaloacetate (OAA) decarboxylase activity due to the common pyruvate enolate transition state formed following C-C bond cleavage in the retro-aldol and decarboxylation reactions.</text>
</comment>
<evidence type="ECO:0000256" key="5">
    <source>
        <dbReference type="ARBA" id="ARBA00012213"/>
    </source>
</evidence>
<accession>A0A853CQ75</accession>
<keyword evidence="13" id="KW-0479">Metal-binding</keyword>